<accession>A0A2N1NTM8</accession>
<protein>
    <submittedName>
        <fullName evidence="3">Actin-like ATPase domain-containing protein</fullName>
    </submittedName>
</protein>
<dbReference type="Gene3D" id="3.30.420.40">
    <property type="match status" value="2"/>
</dbReference>
<dbReference type="Gene3D" id="3.90.640.10">
    <property type="entry name" value="Actin, Chain A, domain 4"/>
    <property type="match status" value="1"/>
</dbReference>
<reference evidence="3 4" key="1">
    <citation type="submission" date="2016-04" db="EMBL/GenBank/DDBJ databases">
        <title>Genome analyses suggest a sexual origin of heterokaryosis in a supposedly ancient asexual fungus.</title>
        <authorList>
            <person name="Ropars J."/>
            <person name="Sedzielewska K."/>
            <person name="Noel J."/>
            <person name="Charron P."/>
            <person name="Farinelli L."/>
            <person name="Marton T."/>
            <person name="Kruger M."/>
            <person name="Pelin A."/>
            <person name="Brachmann A."/>
            <person name="Corradi N."/>
        </authorList>
    </citation>
    <scope>NUCLEOTIDE SEQUENCE [LARGE SCALE GENOMIC DNA]</scope>
    <source>
        <strain evidence="3 4">C2</strain>
    </source>
</reference>
<dbReference type="VEuPathDB" id="FungiDB:RhiirFUN_008411"/>
<dbReference type="EMBL" id="LLXL01000140">
    <property type="protein sequence ID" value="PKK77236.1"/>
    <property type="molecule type" value="Genomic_DNA"/>
</dbReference>
<evidence type="ECO:0000256" key="1">
    <source>
        <dbReference type="ARBA" id="ARBA00022741"/>
    </source>
</evidence>
<dbReference type="GO" id="GO:0140662">
    <property type="term" value="F:ATP-dependent protein folding chaperone"/>
    <property type="evidence" value="ECO:0007669"/>
    <property type="project" value="InterPro"/>
</dbReference>
<dbReference type="VEuPathDB" id="FungiDB:FUN_008031"/>
<proteinExistence type="predicted"/>
<dbReference type="Pfam" id="PF00012">
    <property type="entry name" value="HSP70"/>
    <property type="match status" value="1"/>
</dbReference>
<reference evidence="3 4" key="2">
    <citation type="submission" date="2017-10" db="EMBL/GenBank/DDBJ databases">
        <title>Extensive intraspecific genome diversity in a model arbuscular mycorrhizal fungus.</title>
        <authorList>
            <person name="Chen E.C.H."/>
            <person name="Morin E."/>
            <person name="Baudet D."/>
            <person name="Noel J."/>
            <person name="Ndikumana S."/>
            <person name="Charron P."/>
            <person name="St-Onge C."/>
            <person name="Giorgi J."/>
            <person name="Grigoriev I.V."/>
            <person name="Roux C."/>
            <person name="Martin F.M."/>
            <person name="Corradi N."/>
        </authorList>
    </citation>
    <scope>NUCLEOTIDE SEQUENCE [LARGE SCALE GENOMIC DNA]</scope>
    <source>
        <strain evidence="3 4">C2</strain>
    </source>
</reference>
<name>A0A2N1NTM8_9GLOM</name>
<dbReference type="PANTHER" id="PTHR14187:SF5">
    <property type="entry name" value="HEAT SHOCK 70 KDA PROTEIN 12A"/>
    <property type="match status" value="1"/>
</dbReference>
<organism evidence="3 4">
    <name type="scientific">Rhizophagus irregularis</name>
    <dbReference type="NCBI Taxonomy" id="588596"/>
    <lineage>
        <taxon>Eukaryota</taxon>
        <taxon>Fungi</taxon>
        <taxon>Fungi incertae sedis</taxon>
        <taxon>Mucoromycota</taxon>
        <taxon>Glomeromycotina</taxon>
        <taxon>Glomeromycetes</taxon>
        <taxon>Glomerales</taxon>
        <taxon>Glomeraceae</taxon>
        <taxon>Rhizophagus</taxon>
    </lineage>
</organism>
<dbReference type="AlphaFoldDB" id="A0A2N1NTM8"/>
<dbReference type="PANTHER" id="PTHR14187">
    <property type="entry name" value="ALPHA KINASE/ELONGATION FACTOR 2 KINASE"/>
    <property type="match status" value="1"/>
</dbReference>
<comment type="caution">
    <text evidence="3">The sequence shown here is derived from an EMBL/GenBank/DDBJ whole genome shotgun (WGS) entry which is preliminary data.</text>
</comment>
<dbReference type="InterPro" id="IPR013126">
    <property type="entry name" value="Hsp_70_fam"/>
</dbReference>
<gene>
    <name evidence="3" type="ORF">RhiirC2_706740</name>
</gene>
<dbReference type="GO" id="GO:0005524">
    <property type="term" value="F:ATP binding"/>
    <property type="evidence" value="ECO:0007669"/>
    <property type="project" value="UniProtKB-KW"/>
</dbReference>
<dbReference type="SUPFAM" id="SSF53067">
    <property type="entry name" value="Actin-like ATPase domain"/>
    <property type="match status" value="2"/>
</dbReference>
<dbReference type="InterPro" id="IPR043129">
    <property type="entry name" value="ATPase_NBD"/>
</dbReference>
<evidence type="ECO:0000313" key="4">
    <source>
        <dbReference type="Proteomes" id="UP000233469"/>
    </source>
</evidence>
<keyword evidence="2" id="KW-0067">ATP-binding</keyword>
<evidence type="ECO:0000313" key="3">
    <source>
        <dbReference type="EMBL" id="PKK77236.1"/>
    </source>
</evidence>
<dbReference type="CDD" id="cd10229">
    <property type="entry name" value="ASKHA_NBD_HSP70_HSPA12"/>
    <property type="match status" value="1"/>
</dbReference>
<sequence>MSEIRVVVAIDFGTTYSGFAYAHRSNPNEITAYCNWQGYNARFKTFTVLKYDESLKLMSWGYPALAEKPDRRKKPSNIYPVERFKLHLGDMENKPYLPEGLDFKTAITDYLREMGKVIKETIKTKWQKIDFFRQVLIIMTIPAEFDSQAMKIMRKCAYDAGIINEGSENLEFTTEPEAAAVYCMKKKEYHIGVGSSFMIVDCGGGTVDLTTRKLLEDDKLEEVTEREGDFCGGSFVDDEFLKFIGEKVGESALKLVRKNHYSQLQYMVQDFCRRVKTQFTGQESHAQTHEFDLKLCPVLKQCVKGEKYDEMEEMEWIVELTFDDVKLMFNPVIERIISLIHKQLDKSHENGYDICAMFLVGGFSESKYLQARIKKEFGHKVPNISVPIQPVTAVVRGAVQFGLEKEIIKTRVLKWTYGTDVAKKWGQGDPIKRKRSDGRVLKFSRLAKRGDQVAVNEKIVKTYYPPNTVQKKLGLDIYVTRKDNATYCDEPGVELLDSWCVDIPNASKENRAFEFTLTFGKVEIEAIAQAKTGEKYENTFDLDM</sequence>
<dbReference type="VEuPathDB" id="FungiDB:RhiirA1_440715"/>
<dbReference type="Proteomes" id="UP000233469">
    <property type="component" value="Unassembled WGS sequence"/>
</dbReference>
<keyword evidence="1" id="KW-0547">Nucleotide-binding</keyword>
<evidence type="ECO:0000256" key="2">
    <source>
        <dbReference type="ARBA" id="ARBA00022840"/>
    </source>
</evidence>